<accession>A0A2C9VU96</accession>
<dbReference type="AlphaFoldDB" id="A0A2C9VU96"/>
<feature type="compositionally biased region" description="Basic and acidic residues" evidence="2">
    <location>
        <begin position="31"/>
        <end position="48"/>
    </location>
</feature>
<reference evidence="4" key="1">
    <citation type="journal article" date="2016" name="Nat. Biotechnol.">
        <title>Sequencing wild and cultivated cassava and related species reveals extensive interspecific hybridization and genetic diversity.</title>
        <authorList>
            <person name="Bredeson J.V."/>
            <person name="Lyons J.B."/>
            <person name="Prochnik S.E."/>
            <person name="Wu G.A."/>
            <person name="Ha C.M."/>
            <person name="Edsinger-Gonzales E."/>
            <person name="Grimwood J."/>
            <person name="Schmutz J."/>
            <person name="Rabbi I.Y."/>
            <person name="Egesi C."/>
            <person name="Nauluvula P."/>
            <person name="Lebot V."/>
            <person name="Ndunguru J."/>
            <person name="Mkamilo G."/>
            <person name="Bart R.S."/>
            <person name="Setter T.L."/>
            <person name="Gleadow R.M."/>
            <person name="Kulakow P."/>
            <person name="Ferguson M.E."/>
            <person name="Rounsley S."/>
            <person name="Rokhsar D.S."/>
        </authorList>
    </citation>
    <scope>NUCLEOTIDE SEQUENCE [LARGE SCALE GENOMIC DNA]</scope>
    <source>
        <strain evidence="4">cv. AM560-2</strain>
    </source>
</reference>
<organism evidence="3 4">
    <name type="scientific">Manihot esculenta</name>
    <name type="common">Cassava</name>
    <name type="synonym">Jatropha manihot</name>
    <dbReference type="NCBI Taxonomy" id="3983"/>
    <lineage>
        <taxon>Eukaryota</taxon>
        <taxon>Viridiplantae</taxon>
        <taxon>Streptophyta</taxon>
        <taxon>Embryophyta</taxon>
        <taxon>Tracheophyta</taxon>
        <taxon>Spermatophyta</taxon>
        <taxon>Magnoliopsida</taxon>
        <taxon>eudicotyledons</taxon>
        <taxon>Gunneridae</taxon>
        <taxon>Pentapetalae</taxon>
        <taxon>rosids</taxon>
        <taxon>fabids</taxon>
        <taxon>Malpighiales</taxon>
        <taxon>Euphorbiaceae</taxon>
        <taxon>Crotonoideae</taxon>
        <taxon>Manihoteae</taxon>
        <taxon>Manihot</taxon>
    </lineage>
</organism>
<dbReference type="Proteomes" id="UP000091857">
    <property type="component" value="Chromosome 5"/>
</dbReference>
<dbReference type="EMBL" id="CM004391">
    <property type="protein sequence ID" value="OAY49701.1"/>
    <property type="molecule type" value="Genomic_DNA"/>
</dbReference>
<evidence type="ECO:0000313" key="3">
    <source>
        <dbReference type="EMBL" id="OAY49701.1"/>
    </source>
</evidence>
<dbReference type="OrthoDB" id="1937314at2759"/>
<name>A0A2C9VU96_MANES</name>
<proteinExistence type="predicted"/>
<keyword evidence="1" id="KW-0175">Coiled coil</keyword>
<dbReference type="Gramene" id="Manes.05G076300.1.v8.1">
    <property type="protein sequence ID" value="Manes.05G076300.1.v8.1.CDS"/>
    <property type="gene ID" value="Manes.05G076300.v8.1"/>
</dbReference>
<feature type="region of interest" description="Disordered" evidence="2">
    <location>
        <begin position="1"/>
        <end position="122"/>
    </location>
</feature>
<evidence type="ECO:0000256" key="1">
    <source>
        <dbReference type="SAM" id="Coils"/>
    </source>
</evidence>
<evidence type="ECO:0000256" key="2">
    <source>
        <dbReference type="SAM" id="MobiDB-lite"/>
    </source>
</evidence>
<feature type="compositionally biased region" description="Basic and acidic residues" evidence="2">
    <location>
        <begin position="83"/>
        <end position="97"/>
    </location>
</feature>
<dbReference type="PANTHER" id="PTHR38936">
    <property type="entry name" value="TITIN-LIKE ISOFORM X2"/>
    <property type="match status" value="1"/>
</dbReference>
<gene>
    <name evidence="3" type="ORF">MANES_05G076300v8</name>
</gene>
<protein>
    <submittedName>
        <fullName evidence="3">Uncharacterized protein</fullName>
    </submittedName>
</protein>
<feature type="region of interest" description="Disordered" evidence="2">
    <location>
        <begin position="235"/>
        <end position="262"/>
    </location>
</feature>
<feature type="compositionally biased region" description="Polar residues" evidence="2">
    <location>
        <begin position="235"/>
        <end position="251"/>
    </location>
</feature>
<comment type="caution">
    <text evidence="3">The sequence shown here is derived from an EMBL/GenBank/DDBJ whole genome shotgun (WGS) entry which is preliminary data.</text>
</comment>
<feature type="compositionally biased region" description="Basic residues" evidence="2">
    <location>
        <begin position="62"/>
        <end position="75"/>
    </location>
</feature>
<feature type="compositionally biased region" description="Basic residues" evidence="2">
    <location>
        <begin position="252"/>
        <end position="262"/>
    </location>
</feature>
<dbReference type="PANTHER" id="PTHR38936:SF1">
    <property type="entry name" value="DUF641 DOMAIN-CONTAINING PROTEIN"/>
    <property type="match status" value="1"/>
</dbReference>
<sequence>MGRKPKFWLAEKLQKHESTEMEPESNNPSLEKVDVQLESKNPTTEKVEPQQASSSRTSLREKAKKIPPKVRRSGRLRAVMASENRDAETQDIERILEEITIIESEKEDEPADEKMPDPTLNRKNLDEKLDYVVELLEAQQKTMDSLNYGAIGKTFFNEGSGMGDITYKSLYLDSQKKVQALTEENRQLNRKLEYALGKIEVYENRNHVAPEVLEKLKDLFKDALWLSGLTRVTEATRNSSAPENGHDCNTSAKRKRLNKDKN</sequence>
<feature type="coiled-coil region" evidence="1">
    <location>
        <begin position="171"/>
        <end position="205"/>
    </location>
</feature>
<evidence type="ECO:0000313" key="4">
    <source>
        <dbReference type="Proteomes" id="UP000091857"/>
    </source>
</evidence>
<keyword evidence="4" id="KW-1185">Reference proteome</keyword>